<organism evidence="1">
    <name type="scientific">marine sediment metagenome</name>
    <dbReference type="NCBI Taxonomy" id="412755"/>
    <lineage>
        <taxon>unclassified sequences</taxon>
        <taxon>metagenomes</taxon>
        <taxon>ecological metagenomes</taxon>
    </lineage>
</organism>
<reference evidence="1" key="1">
    <citation type="journal article" date="2014" name="Front. Microbiol.">
        <title>High frequency of phylogenetically diverse reductive dehalogenase-homologous genes in deep subseafloor sedimentary metagenomes.</title>
        <authorList>
            <person name="Kawai M."/>
            <person name="Futagami T."/>
            <person name="Toyoda A."/>
            <person name="Takaki Y."/>
            <person name="Nishi S."/>
            <person name="Hori S."/>
            <person name="Arai W."/>
            <person name="Tsubouchi T."/>
            <person name="Morono Y."/>
            <person name="Uchiyama I."/>
            <person name="Ito T."/>
            <person name="Fujiyama A."/>
            <person name="Inagaki F."/>
            <person name="Takami H."/>
        </authorList>
    </citation>
    <scope>NUCLEOTIDE SEQUENCE</scope>
    <source>
        <strain evidence="1">Expedition CK06-06</strain>
    </source>
</reference>
<comment type="caution">
    <text evidence="1">The sequence shown here is derived from an EMBL/GenBank/DDBJ whole genome shotgun (WGS) entry which is preliminary data.</text>
</comment>
<evidence type="ECO:0000313" key="1">
    <source>
        <dbReference type="EMBL" id="GAG03573.1"/>
    </source>
</evidence>
<protein>
    <submittedName>
        <fullName evidence="1">Uncharacterized protein</fullName>
    </submittedName>
</protein>
<name>X0UTF0_9ZZZZ</name>
<dbReference type="AlphaFoldDB" id="X0UTF0"/>
<accession>X0UTF0</accession>
<sequence length="55" mass="6352">MDKKRLTEIMVIESPRVRVEIFYDNLISTIEAKETAVKLIHYGGIEYGKGNIIQK</sequence>
<dbReference type="EMBL" id="BARS01021435">
    <property type="protein sequence ID" value="GAG03573.1"/>
    <property type="molecule type" value="Genomic_DNA"/>
</dbReference>
<proteinExistence type="predicted"/>
<gene>
    <name evidence="1" type="ORF">S01H1_34427</name>
</gene>